<dbReference type="Proteomes" id="UP000285317">
    <property type="component" value="Chromosome"/>
</dbReference>
<feature type="transmembrane region" description="Helical" evidence="1">
    <location>
        <begin position="38"/>
        <end position="58"/>
    </location>
</feature>
<proteinExistence type="predicted"/>
<reference evidence="2 3" key="1">
    <citation type="submission" date="2018-03" db="EMBL/GenBank/DDBJ databases">
        <title>Bacteriophage NCPPB3778 and a type I-E CRISPR drive the evolution of the US Biological Select Agent, Rathayibacter toxicus.</title>
        <authorList>
            <person name="Davis E.W.II."/>
            <person name="Tabima J.F."/>
            <person name="Weisberg A.J."/>
            <person name="Dantas Lopes L."/>
            <person name="Wiseman M.S."/>
            <person name="Wiseman M.S."/>
            <person name="Pupko T."/>
            <person name="Belcher M.S."/>
            <person name="Sechler A.J."/>
            <person name="Tancos M.A."/>
            <person name="Schroeder B.K."/>
            <person name="Murray T.D."/>
            <person name="Luster D.G."/>
            <person name="Schneider W.L."/>
            <person name="Rogers E."/>
            <person name="Andreote F.D."/>
            <person name="Grunwald N.J."/>
            <person name="Putnam M.L."/>
            <person name="Chang J.H."/>
        </authorList>
    </citation>
    <scope>NUCLEOTIDE SEQUENCE [LARGE SCALE GENOMIC DNA]</scope>
    <source>
        <strain evidence="2 3">DSM 15932</strain>
    </source>
</reference>
<evidence type="ECO:0000256" key="1">
    <source>
        <dbReference type="SAM" id="Phobius"/>
    </source>
</evidence>
<keyword evidence="1" id="KW-0472">Membrane</keyword>
<organism evidence="2 3">
    <name type="scientific">Rathayibacter festucae DSM 15932</name>
    <dbReference type="NCBI Taxonomy" id="1328866"/>
    <lineage>
        <taxon>Bacteria</taxon>
        <taxon>Bacillati</taxon>
        <taxon>Actinomycetota</taxon>
        <taxon>Actinomycetes</taxon>
        <taxon>Micrococcales</taxon>
        <taxon>Microbacteriaceae</taxon>
        <taxon>Rathayibacter</taxon>
    </lineage>
</organism>
<evidence type="ECO:0000313" key="3">
    <source>
        <dbReference type="Proteomes" id="UP000285317"/>
    </source>
</evidence>
<accession>A0A3T0T1X2</accession>
<sequence>MKFERWVDAALPYYGIFQLILSWLLLARAIMRLEISDGYIAGFIFFLSLCIVGGSSAAKREPAATGIEVTARGGGPASASR</sequence>
<keyword evidence="1" id="KW-0812">Transmembrane</keyword>
<name>A0A3T0T1X2_9MICO</name>
<dbReference type="AlphaFoldDB" id="A0A3T0T1X2"/>
<dbReference type="EMBL" id="CP028137">
    <property type="protein sequence ID" value="AZZ52624.1"/>
    <property type="molecule type" value="Genomic_DNA"/>
</dbReference>
<feature type="transmembrane region" description="Helical" evidence="1">
    <location>
        <begin position="12"/>
        <end position="31"/>
    </location>
</feature>
<evidence type="ECO:0000313" key="2">
    <source>
        <dbReference type="EMBL" id="AZZ52624.1"/>
    </source>
</evidence>
<gene>
    <name evidence="2" type="ORF">C1I64_11615</name>
</gene>
<dbReference type="KEGG" id="rfs:C1I64_11615"/>
<protein>
    <submittedName>
        <fullName evidence="2">Uncharacterized protein</fullName>
    </submittedName>
</protein>
<keyword evidence="1" id="KW-1133">Transmembrane helix</keyword>